<keyword evidence="2" id="KW-1185">Reference proteome</keyword>
<dbReference type="Proteomes" id="UP000474159">
    <property type="component" value="Unassembled WGS sequence"/>
</dbReference>
<reference evidence="1 2" key="1">
    <citation type="submission" date="2019-09" db="EMBL/GenBank/DDBJ databases">
        <title>YIM 48816 draft genome.</title>
        <authorList>
            <person name="Jiang L."/>
        </authorList>
    </citation>
    <scope>NUCLEOTIDE SEQUENCE [LARGE SCALE GENOMIC DNA]</scope>
    <source>
        <strain evidence="1 2">YIM 48816</strain>
    </source>
</reference>
<protein>
    <submittedName>
        <fullName evidence="1">Uncharacterized protein</fullName>
    </submittedName>
</protein>
<name>A0A6L3SUH5_9HYPH</name>
<dbReference type="AlphaFoldDB" id="A0A6L3SUH5"/>
<evidence type="ECO:0000313" key="1">
    <source>
        <dbReference type="EMBL" id="KAB1075411.1"/>
    </source>
</evidence>
<organism evidence="1 2">
    <name type="scientific">Methylobacterium soli</name>
    <dbReference type="NCBI Taxonomy" id="553447"/>
    <lineage>
        <taxon>Bacteria</taxon>
        <taxon>Pseudomonadati</taxon>
        <taxon>Pseudomonadota</taxon>
        <taxon>Alphaproteobacteria</taxon>
        <taxon>Hyphomicrobiales</taxon>
        <taxon>Methylobacteriaceae</taxon>
        <taxon>Methylobacterium</taxon>
    </lineage>
</organism>
<dbReference type="OrthoDB" id="8003228at2"/>
<comment type="caution">
    <text evidence="1">The sequence shown here is derived from an EMBL/GenBank/DDBJ whole genome shotgun (WGS) entry which is preliminary data.</text>
</comment>
<dbReference type="RefSeq" id="WP_151003390.1">
    <property type="nucleotide sequence ID" value="NZ_BPQY01000036.1"/>
</dbReference>
<sequence>MTELMISATSPRVGRKQINHEQMPARFAEGTLARIDAVLDEREKRSDFVREAVERELKRREQEKAEKDVFK</sequence>
<gene>
    <name evidence="1" type="ORF">F6X53_24905</name>
</gene>
<proteinExistence type="predicted"/>
<accession>A0A6L3SUH5</accession>
<dbReference type="EMBL" id="VZZK01000034">
    <property type="protein sequence ID" value="KAB1075411.1"/>
    <property type="molecule type" value="Genomic_DNA"/>
</dbReference>
<evidence type="ECO:0000313" key="2">
    <source>
        <dbReference type="Proteomes" id="UP000474159"/>
    </source>
</evidence>